<reference evidence="3" key="1">
    <citation type="journal article" date="2020" name="Genome Biol.">
        <title>Gamete binning: chromosome-level and haplotype-resolved genome assembly enabled by high-throughput single-cell sequencing of gamete genomes.</title>
        <authorList>
            <person name="Campoy J.A."/>
            <person name="Sun H."/>
            <person name="Goel M."/>
            <person name="Jiao W.-B."/>
            <person name="Folz-Donahue K."/>
            <person name="Wang N."/>
            <person name="Rubio M."/>
            <person name="Liu C."/>
            <person name="Kukat C."/>
            <person name="Ruiz D."/>
            <person name="Huettel B."/>
            <person name="Schneeberger K."/>
        </authorList>
    </citation>
    <scope>NUCLEOTIDE SEQUENCE [LARGE SCALE GENOMIC DNA]</scope>
    <source>
        <strain evidence="3">cv. Rojo Pasion</strain>
    </source>
</reference>
<sequence length="354" mass="40263">MEGECSMLVKQESTYKSVFILARTFRRACQGYLFEVKIGQGSGDIMGAREGIPVPIDAQDRPPLLHPVTKFFDDEKSHTVFSYNGSLVAVTFNGPSKLYMLVTASVEPKPEGRVFDTETKSFYNFKRPKSFGRGANLIPAYGKLYHLGRWGLREGPAFERYDPCNDCWEPLPHAPAELFRGIWTVTGYAIYGDNILVSFRPYRDNVFAFHVIENKWHPVSGSISIRGRAVVVGDTIYALSTAFQMVKFSFDSSMYSIYNHKAEYMVHLGNLEFCRVCTAVDNSGGGRQPIWITTFQIVDSPHIKILHSAVFDVDMTDYYIYYSFTPDCEDDEPKGEETKGPQEKRCKRKRDCIE</sequence>
<dbReference type="InterPro" id="IPR011043">
    <property type="entry name" value="Gal_Oxase/kelch_b-propeller"/>
</dbReference>
<accession>A0A6J5Y0T5</accession>
<feature type="compositionally biased region" description="Basic residues" evidence="1">
    <location>
        <begin position="345"/>
        <end position="354"/>
    </location>
</feature>
<dbReference type="OrthoDB" id="10391934at2759"/>
<proteinExistence type="predicted"/>
<keyword evidence="3" id="KW-1185">Reference proteome</keyword>
<evidence type="ECO:0008006" key="4">
    <source>
        <dbReference type="Google" id="ProtNLM"/>
    </source>
</evidence>
<dbReference type="Proteomes" id="UP000507245">
    <property type="component" value="Unassembled WGS sequence"/>
</dbReference>
<gene>
    <name evidence="2" type="ORF">ORAREDHAP_LOCUS47328</name>
</gene>
<feature type="region of interest" description="Disordered" evidence="1">
    <location>
        <begin position="329"/>
        <end position="354"/>
    </location>
</feature>
<dbReference type="Gene3D" id="2.120.10.80">
    <property type="entry name" value="Kelch-type beta propeller"/>
    <property type="match status" value="1"/>
</dbReference>
<dbReference type="InterPro" id="IPR015915">
    <property type="entry name" value="Kelch-typ_b-propeller"/>
</dbReference>
<evidence type="ECO:0000313" key="3">
    <source>
        <dbReference type="Proteomes" id="UP000507245"/>
    </source>
</evidence>
<protein>
    <recommendedName>
        <fullName evidence="4">DUF295 domain-containing protein</fullName>
    </recommendedName>
</protein>
<evidence type="ECO:0000256" key="1">
    <source>
        <dbReference type="SAM" id="MobiDB-lite"/>
    </source>
</evidence>
<dbReference type="AlphaFoldDB" id="A0A6J5Y0T5"/>
<organism evidence="2 3">
    <name type="scientific">Prunus armeniaca</name>
    <name type="common">Apricot</name>
    <name type="synonym">Armeniaca vulgaris</name>
    <dbReference type="NCBI Taxonomy" id="36596"/>
    <lineage>
        <taxon>Eukaryota</taxon>
        <taxon>Viridiplantae</taxon>
        <taxon>Streptophyta</taxon>
        <taxon>Embryophyta</taxon>
        <taxon>Tracheophyta</taxon>
        <taxon>Spermatophyta</taxon>
        <taxon>Magnoliopsida</taxon>
        <taxon>eudicotyledons</taxon>
        <taxon>Gunneridae</taxon>
        <taxon>Pentapetalae</taxon>
        <taxon>rosids</taxon>
        <taxon>fabids</taxon>
        <taxon>Rosales</taxon>
        <taxon>Rosaceae</taxon>
        <taxon>Amygdaloideae</taxon>
        <taxon>Amygdaleae</taxon>
        <taxon>Prunus</taxon>
    </lineage>
</organism>
<evidence type="ECO:0000313" key="2">
    <source>
        <dbReference type="EMBL" id="CAB4319740.1"/>
    </source>
</evidence>
<dbReference type="SUPFAM" id="SSF50965">
    <property type="entry name" value="Galactose oxidase, central domain"/>
    <property type="match status" value="1"/>
</dbReference>
<dbReference type="EMBL" id="CAEKKB010000008">
    <property type="protein sequence ID" value="CAB4319740.1"/>
    <property type="molecule type" value="Genomic_DNA"/>
</dbReference>
<name>A0A6J5Y0T5_PRUAR</name>
<feature type="compositionally biased region" description="Basic and acidic residues" evidence="1">
    <location>
        <begin position="335"/>
        <end position="344"/>
    </location>
</feature>